<comment type="caution">
    <text evidence="2">The sequence shown here is derived from an EMBL/GenBank/DDBJ whole genome shotgun (WGS) entry which is preliminary data.</text>
</comment>
<sequence>MARRIGRQELPEGLRESMEVRPTRKNIGAQGSRIYIYYVNYGSSGKMGRGMGFLCLVLNNGVRDSRIYISSKGSAVALTWSLGKRMVPRHHVVVVWIGDPVRWLKGCGKAGGCGRCGRGFPKVMNEKLQSDSDLAILGPSNYFYDSPMDKRIGFSEAGSSGKFMRKGKPRKRPHMSRKRPKGLEGSDQAGSTGKI</sequence>
<proteinExistence type="predicted"/>
<dbReference type="AlphaFoldDB" id="A0A565C4K5"/>
<dbReference type="EMBL" id="CABITT030000006">
    <property type="protein sequence ID" value="VVB08586.1"/>
    <property type="molecule type" value="Genomic_DNA"/>
</dbReference>
<feature type="region of interest" description="Disordered" evidence="1">
    <location>
        <begin position="154"/>
        <end position="195"/>
    </location>
</feature>
<evidence type="ECO:0000313" key="3">
    <source>
        <dbReference type="Proteomes" id="UP000489600"/>
    </source>
</evidence>
<gene>
    <name evidence="2" type="ORF">ANE_LOCUS19030</name>
</gene>
<keyword evidence="3" id="KW-1185">Reference proteome</keyword>
<reference evidence="2" key="1">
    <citation type="submission" date="2019-07" db="EMBL/GenBank/DDBJ databases">
        <authorList>
            <person name="Dittberner H."/>
        </authorList>
    </citation>
    <scope>NUCLEOTIDE SEQUENCE [LARGE SCALE GENOMIC DNA]</scope>
</reference>
<evidence type="ECO:0000256" key="1">
    <source>
        <dbReference type="SAM" id="MobiDB-lite"/>
    </source>
</evidence>
<feature type="compositionally biased region" description="Basic residues" evidence="1">
    <location>
        <begin position="163"/>
        <end position="180"/>
    </location>
</feature>
<name>A0A565C4K5_9BRAS</name>
<dbReference type="Proteomes" id="UP000489600">
    <property type="component" value="Unassembled WGS sequence"/>
</dbReference>
<accession>A0A565C4K5</accession>
<organism evidence="2 3">
    <name type="scientific">Arabis nemorensis</name>
    <dbReference type="NCBI Taxonomy" id="586526"/>
    <lineage>
        <taxon>Eukaryota</taxon>
        <taxon>Viridiplantae</taxon>
        <taxon>Streptophyta</taxon>
        <taxon>Embryophyta</taxon>
        <taxon>Tracheophyta</taxon>
        <taxon>Spermatophyta</taxon>
        <taxon>Magnoliopsida</taxon>
        <taxon>eudicotyledons</taxon>
        <taxon>Gunneridae</taxon>
        <taxon>Pentapetalae</taxon>
        <taxon>rosids</taxon>
        <taxon>malvids</taxon>
        <taxon>Brassicales</taxon>
        <taxon>Brassicaceae</taxon>
        <taxon>Arabideae</taxon>
        <taxon>Arabis</taxon>
    </lineage>
</organism>
<evidence type="ECO:0000313" key="2">
    <source>
        <dbReference type="EMBL" id="VVB08586.1"/>
    </source>
</evidence>
<protein>
    <submittedName>
        <fullName evidence="2">Uncharacterized protein</fullName>
    </submittedName>
</protein>